<evidence type="ECO:0000313" key="4">
    <source>
        <dbReference type="Proteomes" id="UP000046155"/>
    </source>
</evidence>
<protein>
    <recommendedName>
        <fullName evidence="2">Putative Flp pilus-assembly TadG-like N-terminal domain-containing protein</fullName>
    </recommendedName>
</protein>
<keyword evidence="1" id="KW-1133">Transmembrane helix</keyword>
<dbReference type="AlphaFoldDB" id="A0A0B7MCV8"/>
<dbReference type="OrthoDB" id="5447051at2"/>
<dbReference type="RefSeq" id="WP_044664551.1">
    <property type="nucleotide sequence ID" value="NZ_CDRZ01000090.1"/>
</dbReference>
<evidence type="ECO:0000313" key="3">
    <source>
        <dbReference type="EMBL" id="CEO88379.1"/>
    </source>
</evidence>
<evidence type="ECO:0000256" key="1">
    <source>
        <dbReference type="SAM" id="Phobius"/>
    </source>
</evidence>
<dbReference type="Proteomes" id="UP000046155">
    <property type="component" value="Unassembled WGS sequence"/>
</dbReference>
<keyword evidence="1" id="KW-0812">Transmembrane</keyword>
<sequence length="319" mass="33915">MFKKCRGKIRKQLVNITQMLSKEQGSVIILVALGLVVLLGCAALVVDIGLLYTSRSRLVNTADAAALAGAQELPMNPQLAMDVAREYVLANGISGDELVIEVGADNQSITVKPRQNVHFLFARVLGFTDQEVNASATAFTGSLTGAIGVVPFSIEEQELVKGAEYLLKQGAGTAVADADGKMHGWYSALAFGDGGADQYREHIKNGCQTILRVGDRIPIETGNMSGPTSQGVEYRIAQCKKGCTHSNFDLECPRIMIVPMIKVVSPAEVEIAGFAAFFLEGVGGSGNENYVVGRFVKMVVSGELGGGTDYGAYAVKLLY</sequence>
<evidence type="ECO:0000259" key="2">
    <source>
        <dbReference type="Pfam" id="PF13400"/>
    </source>
</evidence>
<dbReference type="EMBL" id="CDRZ01000090">
    <property type="protein sequence ID" value="CEO88379.1"/>
    <property type="molecule type" value="Genomic_DNA"/>
</dbReference>
<name>A0A0B7MCV8_9FIRM</name>
<feature type="transmembrane region" description="Helical" evidence="1">
    <location>
        <begin position="27"/>
        <end position="52"/>
    </location>
</feature>
<proteinExistence type="predicted"/>
<accession>A0A0B7MCV8</accession>
<organism evidence="3 4">
    <name type="scientific">Syntrophaceticus schinkii</name>
    <dbReference type="NCBI Taxonomy" id="499207"/>
    <lineage>
        <taxon>Bacteria</taxon>
        <taxon>Bacillati</taxon>
        <taxon>Bacillota</taxon>
        <taxon>Clostridia</taxon>
        <taxon>Thermoanaerobacterales</taxon>
        <taxon>Thermoanaerobacterales Family III. Incertae Sedis</taxon>
        <taxon>Syntrophaceticus</taxon>
    </lineage>
</organism>
<keyword evidence="1" id="KW-0472">Membrane</keyword>
<keyword evidence="4" id="KW-1185">Reference proteome</keyword>
<gene>
    <name evidence="3" type="ORF">SSCH_180027</name>
</gene>
<reference evidence="4" key="1">
    <citation type="submission" date="2015-01" db="EMBL/GenBank/DDBJ databases">
        <authorList>
            <person name="Manzoor Shahid"/>
            <person name="Zubair Saima"/>
        </authorList>
    </citation>
    <scope>NUCLEOTIDE SEQUENCE [LARGE SCALE GENOMIC DNA]</scope>
    <source>
        <strain evidence="4">Sp3</strain>
    </source>
</reference>
<feature type="domain" description="Putative Flp pilus-assembly TadG-like N-terminal" evidence="2">
    <location>
        <begin position="25"/>
        <end position="71"/>
    </location>
</feature>
<dbReference type="InterPro" id="IPR028087">
    <property type="entry name" value="Tad_N"/>
</dbReference>
<dbReference type="Pfam" id="PF13400">
    <property type="entry name" value="Tad"/>
    <property type="match status" value="1"/>
</dbReference>